<protein>
    <submittedName>
        <fullName evidence="2">Uncharacterized protein</fullName>
    </submittedName>
</protein>
<name>A0A166ANL1_9AGAM</name>
<accession>A0A166ANL1</accession>
<evidence type="ECO:0000313" key="3">
    <source>
        <dbReference type="Proteomes" id="UP000076532"/>
    </source>
</evidence>
<reference evidence="2 3" key="1">
    <citation type="journal article" date="2016" name="Mol. Biol. Evol.">
        <title>Comparative Genomics of Early-Diverging Mushroom-Forming Fungi Provides Insights into the Origins of Lignocellulose Decay Capabilities.</title>
        <authorList>
            <person name="Nagy L.G."/>
            <person name="Riley R."/>
            <person name="Tritt A."/>
            <person name="Adam C."/>
            <person name="Daum C."/>
            <person name="Floudas D."/>
            <person name="Sun H."/>
            <person name="Yadav J.S."/>
            <person name="Pangilinan J."/>
            <person name="Larsson K.H."/>
            <person name="Matsuura K."/>
            <person name="Barry K."/>
            <person name="Labutti K."/>
            <person name="Kuo R."/>
            <person name="Ohm R.A."/>
            <person name="Bhattacharya S.S."/>
            <person name="Shirouzu T."/>
            <person name="Yoshinaga Y."/>
            <person name="Martin F.M."/>
            <person name="Grigoriev I.V."/>
            <person name="Hibbett D.S."/>
        </authorList>
    </citation>
    <scope>NUCLEOTIDE SEQUENCE [LARGE SCALE GENOMIC DNA]</scope>
    <source>
        <strain evidence="2 3">CBS 109695</strain>
    </source>
</reference>
<proteinExistence type="predicted"/>
<keyword evidence="3" id="KW-1185">Reference proteome</keyword>
<sequence length="181" mass="19746">MSGEEGSEHGHVKWYRWVYGPSPSVSSHPPPMSLPRWGRTQTREFLQSGYAHASSTASSTASSRPARIYCRGGDSDAGEGMQGRGLILLGQLLPSRRYPRASVGICLYFLFFKALSTPSRFGSRRSSARAGIWHAMDGSVALQIQGGTEADEVHLLVEEESDVDGETTKEGHRVSSTFPDE</sequence>
<feature type="region of interest" description="Disordered" evidence="1">
    <location>
        <begin position="160"/>
        <end position="181"/>
    </location>
</feature>
<evidence type="ECO:0000313" key="2">
    <source>
        <dbReference type="EMBL" id="KZP11797.1"/>
    </source>
</evidence>
<evidence type="ECO:0000256" key="1">
    <source>
        <dbReference type="SAM" id="MobiDB-lite"/>
    </source>
</evidence>
<dbReference type="EMBL" id="KV417657">
    <property type="protein sequence ID" value="KZP11797.1"/>
    <property type="molecule type" value="Genomic_DNA"/>
</dbReference>
<dbReference type="Proteomes" id="UP000076532">
    <property type="component" value="Unassembled WGS sequence"/>
</dbReference>
<gene>
    <name evidence="2" type="ORF">FIBSPDRAFT_1050514</name>
</gene>
<dbReference type="AlphaFoldDB" id="A0A166ANL1"/>
<organism evidence="2 3">
    <name type="scientific">Athelia psychrophila</name>
    <dbReference type="NCBI Taxonomy" id="1759441"/>
    <lineage>
        <taxon>Eukaryota</taxon>
        <taxon>Fungi</taxon>
        <taxon>Dikarya</taxon>
        <taxon>Basidiomycota</taxon>
        <taxon>Agaricomycotina</taxon>
        <taxon>Agaricomycetes</taxon>
        <taxon>Agaricomycetidae</taxon>
        <taxon>Atheliales</taxon>
        <taxon>Atheliaceae</taxon>
        <taxon>Athelia</taxon>
    </lineage>
</organism>